<accession>A0A1H7NNC0</accession>
<organism evidence="3 4">
    <name type="scientific">Nitrosovibrio tenuis</name>
    <dbReference type="NCBI Taxonomy" id="1233"/>
    <lineage>
        <taxon>Bacteria</taxon>
        <taxon>Pseudomonadati</taxon>
        <taxon>Pseudomonadota</taxon>
        <taxon>Betaproteobacteria</taxon>
        <taxon>Nitrosomonadales</taxon>
        <taxon>Nitrosomonadaceae</taxon>
        <taxon>Nitrosovibrio</taxon>
    </lineage>
</organism>
<gene>
    <name evidence="3" type="ORF">SAMN05216387_10780</name>
</gene>
<dbReference type="NCBIfam" id="TIGR02595">
    <property type="entry name" value="PEP_CTERM"/>
    <property type="match status" value="1"/>
</dbReference>
<protein>
    <submittedName>
        <fullName evidence="3">PEP-CTERM protein-sorting domain-containing protein</fullName>
    </submittedName>
</protein>
<evidence type="ECO:0000259" key="2">
    <source>
        <dbReference type="Pfam" id="PF07589"/>
    </source>
</evidence>
<proteinExistence type="predicted"/>
<name>A0A1H7NNC0_9PROT</name>
<evidence type="ECO:0000313" key="4">
    <source>
        <dbReference type="Proteomes" id="UP000198620"/>
    </source>
</evidence>
<dbReference type="InterPro" id="IPR013424">
    <property type="entry name" value="Ice-binding_C"/>
</dbReference>
<reference evidence="3 4" key="1">
    <citation type="submission" date="2016-10" db="EMBL/GenBank/DDBJ databases">
        <authorList>
            <person name="de Groot N.N."/>
        </authorList>
    </citation>
    <scope>NUCLEOTIDE SEQUENCE [LARGE SCALE GENOMIC DNA]</scope>
    <source>
        <strain evidence="3 4">Nv1</strain>
    </source>
</reference>
<keyword evidence="1" id="KW-0732">Signal</keyword>
<evidence type="ECO:0000256" key="1">
    <source>
        <dbReference type="SAM" id="SignalP"/>
    </source>
</evidence>
<keyword evidence="4" id="KW-1185">Reference proteome</keyword>
<feature type="chain" id="PRO_5011497142" evidence="1">
    <location>
        <begin position="24"/>
        <end position="236"/>
    </location>
</feature>
<feature type="signal peptide" evidence="1">
    <location>
        <begin position="1"/>
        <end position="23"/>
    </location>
</feature>
<dbReference type="Pfam" id="PF07589">
    <property type="entry name" value="PEP-CTERM"/>
    <property type="match status" value="1"/>
</dbReference>
<dbReference type="EMBL" id="FOBH01000007">
    <property type="protein sequence ID" value="SEL24956.1"/>
    <property type="molecule type" value="Genomic_DNA"/>
</dbReference>
<feature type="domain" description="Ice-binding protein C-terminal" evidence="2">
    <location>
        <begin position="196"/>
        <end position="218"/>
    </location>
</feature>
<dbReference type="OrthoDB" id="8566501at2"/>
<evidence type="ECO:0000313" key="3">
    <source>
        <dbReference type="EMBL" id="SEL24956.1"/>
    </source>
</evidence>
<dbReference type="AlphaFoldDB" id="A0A1H7NNC0"/>
<dbReference type="Proteomes" id="UP000198620">
    <property type="component" value="Unassembled WGS sequence"/>
</dbReference>
<sequence>MSKLFGAAITFVLVLAGIPSSQALPIYTTAGFSGGVLTVKELGSGLGLQRTNTCSGCAAGSVSGHLLFDKSLTPASGTGFVNVPLGSVTGASNDVIFDIIFGNKPLEFEFNDPHVLGGPSIQFKNGVFNGLFFVEDFTSNGKSFELSIQGGAWTIKGRDDDEYSELAASGYINIGNNALTNQALFVPTPQQLPQSSVPEPTTLALLGLGLFGLIMARRSAGRSSLQSAGQSANQVA</sequence>